<evidence type="ECO:0000256" key="4">
    <source>
        <dbReference type="ARBA" id="ARBA00012303"/>
    </source>
</evidence>
<keyword evidence="12 14" id="KW-0411">Iron-sulfur</keyword>
<dbReference type="SFLD" id="SFLDF00278">
    <property type="entry name" value="pyruvate_formate-lyase_activas"/>
    <property type="match status" value="1"/>
</dbReference>
<dbReference type="EC" id="1.97.1.4" evidence="4 14"/>
<keyword evidence="11 14" id="KW-0408">Iron</keyword>
<dbReference type="InterPro" id="IPR012838">
    <property type="entry name" value="PFL1_activating"/>
</dbReference>
<dbReference type="NCBIfam" id="TIGR02494">
    <property type="entry name" value="PFLE_PFLC"/>
    <property type="match status" value="1"/>
</dbReference>
<dbReference type="PROSITE" id="PS51918">
    <property type="entry name" value="RADICAL_SAM"/>
    <property type="match status" value="1"/>
</dbReference>
<dbReference type="InterPro" id="IPR012839">
    <property type="entry name" value="Organic_radical_activase"/>
</dbReference>
<evidence type="ECO:0000256" key="9">
    <source>
        <dbReference type="ARBA" id="ARBA00022723"/>
    </source>
</evidence>
<evidence type="ECO:0000313" key="16">
    <source>
        <dbReference type="EMBL" id="NBI05925.1"/>
    </source>
</evidence>
<evidence type="ECO:0000256" key="3">
    <source>
        <dbReference type="ARBA" id="ARBA00009777"/>
    </source>
</evidence>
<dbReference type="Gene3D" id="3.20.20.70">
    <property type="entry name" value="Aldolase class I"/>
    <property type="match status" value="1"/>
</dbReference>
<reference evidence="16 17" key="1">
    <citation type="submission" date="2018-08" db="EMBL/GenBank/DDBJ databases">
        <title>Murine metabolic-syndrome-specific gut microbial biobank.</title>
        <authorList>
            <person name="Liu C."/>
        </authorList>
    </citation>
    <scope>NUCLEOTIDE SEQUENCE [LARGE SCALE GENOMIC DNA]</scope>
    <source>
        <strain evidence="16 17">583</strain>
    </source>
</reference>
<evidence type="ECO:0000256" key="1">
    <source>
        <dbReference type="ARBA" id="ARBA00003141"/>
    </source>
</evidence>
<sequence>MGGVSLNIEGNIHSIETCGTVDGPGVRFVVFTQGCPLRCQYCHNPDTWKVNDGKKISVDELMEKIIKYKSYMKYSGGGVTLTGGEPLLQPEFSKELFKRCKEEGIHTAIDTSGFIPLDKTKEVFEYTDLVLLDIKSFNPILYKDLTGVNNDPTIKLAKYLSEINKPTWIRYVLVPGLTDKDEDIKNSAKFLSPLKNIERVELLPFHKMGEYKWEELGYEYKLKNTPTPSDEMVERAAHIFKSKDVNVVY</sequence>
<dbReference type="PIRSF" id="PIRSF000371">
    <property type="entry name" value="PFL_act_enz"/>
    <property type="match status" value="1"/>
</dbReference>
<dbReference type="InterPro" id="IPR013785">
    <property type="entry name" value="Aldolase_TIM"/>
</dbReference>
<dbReference type="GO" id="GO:0043365">
    <property type="term" value="F:[formate-C-acetyltransferase]-activating enzyme activity"/>
    <property type="evidence" value="ECO:0007669"/>
    <property type="project" value="UniProtKB-UniRule"/>
</dbReference>
<keyword evidence="10 14" id="KW-0560">Oxidoreductase</keyword>
<gene>
    <name evidence="16" type="primary">pflA</name>
    <name evidence="16" type="ORF">D3Z33_03520</name>
</gene>
<evidence type="ECO:0000256" key="6">
    <source>
        <dbReference type="ARBA" id="ARBA00022485"/>
    </source>
</evidence>
<keyword evidence="6 14" id="KW-0004">4Fe-4S</keyword>
<evidence type="ECO:0000256" key="5">
    <source>
        <dbReference type="ARBA" id="ARBA00021356"/>
    </source>
</evidence>
<dbReference type="PANTHER" id="PTHR30352:SF5">
    <property type="entry name" value="PYRUVATE FORMATE-LYASE 1-ACTIVATING ENZYME"/>
    <property type="match status" value="1"/>
</dbReference>
<evidence type="ECO:0000256" key="14">
    <source>
        <dbReference type="RuleBase" id="RU362053"/>
    </source>
</evidence>
<dbReference type="InterPro" id="IPR034465">
    <property type="entry name" value="Pyruvate_for-lyase_activase"/>
</dbReference>
<evidence type="ECO:0000256" key="10">
    <source>
        <dbReference type="ARBA" id="ARBA00023002"/>
    </source>
</evidence>
<evidence type="ECO:0000256" key="2">
    <source>
        <dbReference type="ARBA" id="ARBA00004496"/>
    </source>
</evidence>
<evidence type="ECO:0000256" key="8">
    <source>
        <dbReference type="ARBA" id="ARBA00022691"/>
    </source>
</evidence>
<dbReference type="AlphaFoldDB" id="A0A845QTR0"/>
<keyword evidence="9 14" id="KW-0479">Metal-binding</keyword>
<evidence type="ECO:0000259" key="15">
    <source>
        <dbReference type="PROSITE" id="PS51918"/>
    </source>
</evidence>
<dbReference type="NCBIfam" id="TIGR02493">
    <property type="entry name" value="PFLA"/>
    <property type="match status" value="1"/>
</dbReference>
<evidence type="ECO:0000256" key="7">
    <source>
        <dbReference type="ARBA" id="ARBA00022490"/>
    </source>
</evidence>
<dbReference type="GO" id="GO:0016829">
    <property type="term" value="F:lyase activity"/>
    <property type="evidence" value="ECO:0007669"/>
    <property type="project" value="UniProtKB-KW"/>
</dbReference>
<comment type="function">
    <text evidence="1 14">Activation of pyruvate formate-lyase under anaerobic conditions by generation of an organic free radical, using S-adenosylmethionine and reduced flavodoxin as cosubstrates to produce 5'-deoxy-adenosine.</text>
</comment>
<evidence type="ECO:0000256" key="12">
    <source>
        <dbReference type="ARBA" id="ARBA00023014"/>
    </source>
</evidence>
<dbReference type="SUPFAM" id="SSF102114">
    <property type="entry name" value="Radical SAM enzymes"/>
    <property type="match status" value="1"/>
</dbReference>
<dbReference type="EMBL" id="QXXA01000004">
    <property type="protein sequence ID" value="NBI05925.1"/>
    <property type="molecule type" value="Genomic_DNA"/>
</dbReference>
<dbReference type="Pfam" id="PF04055">
    <property type="entry name" value="Radical_SAM"/>
    <property type="match status" value="1"/>
</dbReference>
<dbReference type="InterPro" id="IPR058240">
    <property type="entry name" value="rSAM_sf"/>
</dbReference>
<dbReference type="PANTHER" id="PTHR30352">
    <property type="entry name" value="PYRUVATE FORMATE-LYASE-ACTIVATING ENZYME"/>
    <property type="match status" value="1"/>
</dbReference>
<dbReference type="InterPro" id="IPR007197">
    <property type="entry name" value="rSAM"/>
</dbReference>
<keyword evidence="16" id="KW-0456">Lyase</keyword>
<organism evidence="16 17">
    <name type="scientific">Senegalia massiliensis</name>
    <dbReference type="NCBI Taxonomy" id="1720316"/>
    <lineage>
        <taxon>Bacteria</taxon>
        <taxon>Bacillati</taxon>
        <taxon>Bacillota</taxon>
        <taxon>Clostridia</taxon>
        <taxon>Eubacteriales</taxon>
        <taxon>Clostridiaceae</taxon>
        <taxon>Senegalia</taxon>
    </lineage>
</organism>
<dbReference type="InterPro" id="IPR034457">
    <property type="entry name" value="Organic_radical-activating"/>
</dbReference>
<dbReference type="CDD" id="cd01335">
    <property type="entry name" value="Radical_SAM"/>
    <property type="match status" value="1"/>
</dbReference>
<comment type="catalytic activity">
    <reaction evidence="13 14">
        <text>glycyl-[formate C-acetyltransferase] + reduced [flavodoxin] + S-adenosyl-L-methionine = glycin-2-yl radical-[formate C-acetyltransferase] + semiquinone [flavodoxin] + 5'-deoxyadenosine + L-methionine + H(+)</text>
        <dbReference type="Rhea" id="RHEA:19225"/>
        <dbReference type="Rhea" id="RHEA-COMP:10622"/>
        <dbReference type="Rhea" id="RHEA-COMP:12190"/>
        <dbReference type="Rhea" id="RHEA-COMP:12191"/>
        <dbReference type="Rhea" id="RHEA-COMP:14480"/>
        <dbReference type="ChEBI" id="CHEBI:15378"/>
        <dbReference type="ChEBI" id="CHEBI:17319"/>
        <dbReference type="ChEBI" id="CHEBI:29947"/>
        <dbReference type="ChEBI" id="CHEBI:32722"/>
        <dbReference type="ChEBI" id="CHEBI:57618"/>
        <dbReference type="ChEBI" id="CHEBI:57844"/>
        <dbReference type="ChEBI" id="CHEBI:59789"/>
        <dbReference type="ChEBI" id="CHEBI:140311"/>
        <dbReference type="EC" id="1.97.1.4"/>
    </reaction>
</comment>
<dbReference type="OrthoDB" id="9782387at2"/>
<keyword evidence="17" id="KW-1185">Reference proteome</keyword>
<dbReference type="GO" id="GO:0046872">
    <property type="term" value="F:metal ion binding"/>
    <property type="evidence" value="ECO:0007669"/>
    <property type="project" value="UniProtKB-UniRule"/>
</dbReference>
<protein>
    <recommendedName>
        <fullName evidence="5 14">Pyruvate formate-lyase-activating enzyme</fullName>
        <ecNumber evidence="4 14">1.97.1.4</ecNumber>
    </recommendedName>
</protein>
<evidence type="ECO:0000256" key="13">
    <source>
        <dbReference type="ARBA" id="ARBA00047533"/>
    </source>
</evidence>
<dbReference type="PROSITE" id="PS01087">
    <property type="entry name" value="RADICAL_ACTIVATING"/>
    <property type="match status" value="1"/>
</dbReference>
<name>A0A845QTR0_9CLOT</name>
<dbReference type="GO" id="GO:0051539">
    <property type="term" value="F:4 iron, 4 sulfur cluster binding"/>
    <property type="evidence" value="ECO:0007669"/>
    <property type="project" value="UniProtKB-UniRule"/>
</dbReference>
<keyword evidence="7 14" id="KW-0963">Cytoplasm</keyword>
<dbReference type="SFLD" id="SFLDG01118">
    <property type="entry name" value="activating_enzymes__group_2"/>
    <property type="match status" value="1"/>
</dbReference>
<keyword evidence="8 14" id="KW-0949">S-adenosyl-L-methionine</keyword>
<dbReference type="SFLD" id="SFLDG01066">
    <property type="entry name" value="organic_radical-activating_enz"/>
    <property type="match status" value="1"/>
</dbReference>
<comment type="similarity">
    <text evidence="3 14">Belongs to the organic radical-activating enzymes family.</text>
</comment>
<dbReference type="Proteomes" id="UP000467132">
    <property type="component" value="Unassembled WGS sequence"/>
</dbReference>
<accession>A0A845QTR0</accession>
<comment type="caution">
    <text evidence="16">The sequence shown here is derived from an EMBL/GenBank/DDBJ whole genome shotgun (WGS) entry which is preliminary data.</text>
</comment>
<dbReference type="InterPro" id="IPR001989">
    <property type="entry name" value="Radical_activat_CS"/>
</dbReference>
<dbReference type="SFLD" id="SFLDS00029">
    <property type="entry name" value="Radical_SAM"/>
    <property type="match status" value="1"/>
</dbReference>
<comment type="cofactor">
    <cofactor evidence="14">
        <name>[4Fe-4S] cluster</name>
        <dbReference type="ChEBI" id="CHEBI:49883"/>
    </cofactor>
    <text evidence="14">Binds 1 [4Fe-4S] cluster. The cluster is coordinated with 3 cysteines and an exchangeable S-adenosyl-L-methionine.</text>
</comment>
<dbReference type="InterPro" id="IPR040074">
    <property type="entry name" value="BssD/PflA/YjjW"/>
</dbReference>
<dbReference type="GO" id="GO:0005737">
    <property type="term" value="C:cytoplasm"/>
    <property type="evidence" value="ECO:0007669"/>
    <property type="project" value="UniProtKB-SubCell"/>
</dbReference>
<evidence type="ECO:0000313" key="17">
    <source>
        <dbReference type="Proteomes" id="UP000467132"/>
    </source>
</evidence>
<comment type="subcellular location">
    <subcellularLocation>
        <location evidence="2 14">Cytoplasm</location>
    </subcellularLocation>
</comment>
<dbReference type="GO" id="GO:0006006">
    <property type="term" value="P:glucose metabolic process"/>
    <property type="evidence" value="ECO:0007669"/>
    <property type="project" value="UniProtKB-KW"/>
</dbReference>
<proteinExistence type="inferred from homology"/>
<evidence type="ECO:0000256" key="11">
    <source>
        <dbReference type="ARBA" id="ARBA00023004"/>
    </source>
</evidence>
<keyword evidence="16" id="KW-0670">Pyruvate</keyword>
<feature type="domain" description="Radical SAM core" evidence="15">
    <location>
        <begin position="21"/>
        <end position="244"/>
    </location>
</feature>